<dbReference type="InterPro" id="IPR011991">
    <property type="entry name" value="ArsR-like_HTH"/>
</dbReference>
<dbReference type="Proteomes" id="UP001597178">
    <property type="component" value="Unassembled WGS sequence"/>
</dbReference>
<accession>A0ABW3ZT68</accession>
<name>A0ABW3ZT68_9BACI</name>
<dbReference type="EMBL" id="JBHTNH010000016">
    <property type="protein sequence ID" value="MFD1361585.1"/>
    <property type="molecule type" value="Genomic_DNA"/>
</dbReference>
<dbReference type="Pfam" id="PF12840">
    <property type="entry name" value="HTH_20"/>
    <property type="match status" value="1"/>
</dbReference>
<comment type="caution">
    <text evidence="2">The sequence shown here is derived from an EMBL/GenBank/DDBJ whole genome shotgun (WGS) entry which is preliminary data.</text>
</comment>
<keyword evidence="3" id="KW-1185">Reference proteome</keyword>
<organism evidence="2 3">
    <name type="scientific">Lentibacillus salinarum</name>
    <dbReference type="NCBI Taxonomy" id="446820"/>
    <lineage>
        <taxon>Bacteria</taxon>
        <taxon>Bacillati</taxon>
        <taxon>Bacillota</taxon>
        <taxon>Bacilli</taxon>
        <taxon>Bacillales</taxon>
        <taxon>Bacillaceae</taxon>
        <taxon>Lentibacillus</taxon>
    </lineage>
</organism>
<dbReference type="InterPro" id="IPR036388">
    <property type="entry name" value="WH-like_DNA-bd_sf"/>
</dbReference>
<dbReference type="Gene3D" id="1.10.10.10">
    <property type="entry name" value="Winged helix-like DNA-binding domain superfamily/Winged helix DNA-binding domain"/>
    <property type="match status" value="1"/>
</dbReference>
<dbReference type="CDD" id="cd00090">
    <property type="entry name" value="HTH_ARSR"/>
    <property type="match status" value="1"/>
</dbReference>
<evidence type="ECO:0000313" key="3">
    <source>
        <dbReference type="Proteomes" id="UP001597178"/>
    </source>
</evidence>
<reference evidence="3" key="1">
    <citation type="journal article" date="2019" name="Int. J. Syst. Evol. Microbiol.">
        <title>The Global Catalogue of Microorganisms (GCM) 10K type strain sequencing project: providing services to taxonomists for standard genome sequencing and annotation.</title>
        <authorList>
            <consortium name="The Broad Institute Genomics Platform"/>
            <consortium name="The Broad Institute Genome Sequencing Center for Infectious Disease"/>
            <person name="Wu L."/>
            <person name="Ma J."/>
        </authorList>
    </citation>
    <scope>NUCLEOTIDE SEQUENCE [LARGE SCALE GENOMIC DNA]</scope>
    <source>
        <strain evidence="3">CCUG 54822</strain>
    </source>
</reference>
<dbReference type="InterPro" id="IPR036390">
    <property type="entry name" value="WH_DNA-bd_sf"/>
</dbReference>
<sequence length="187" mass="21357">MKDVYYVQDLEQLKVLSDPLRVNILWELDHGAQTGKMLSVKLNLPASKMRYHLTALEKAGLVEIERTDVINGIVQKFYRPIAKEISLEKVSPLINKHDHPFNGNTLTENALESLKRTQNILQNQDADSLNTEELIQQFISVSLSEADFKVAREKLLDAVRFMKAHDQQTAVAKTYHVNITGFPAEEW</sequence>
<gene>
    <name evidence="2" type="ORF">ACFQ4A_07940</name>
</gene>
<dbReference type="SUPFAM" id="SSF46785">
    <property type="entry name" value="Winged helix' DNA-binding domain"/>
    <property type="match status" value="1"/>
</dbReference>
<evidence type="ECO:0000313" key="2">
    <source>
        <dbReference type="EMBL" id="MFD1361585.1"/>
    </source>
</evidence>
<protein>
    <submittedName>
        <fullName evidence="2">Helix-turn-helix domain-containing protein</fullName>
    </submittedName>
</protein>
<keyword evidence="1" id="KW-0238">DNA-binding</keyword>
<proteinExistence type="predicted"/>
<evidence type="ECO:0000256" key="1">
    <source>
        <dbReference type="ARBA" id="ARBA00023125"/>
    </source>
</evidence>
<dbReference type="PANTHER" id="PTHR38600">
    <property type="entry name" value="TRANSCRIPTIONAL REGULATORY PROTEIN"/>
    <property type="match status" value="1"/>
</dbReference>
<dbReference type="PANTHER" id="PTHR38600:SF2">
    <property type="entry name" value="SLL0088 PROTEIN"/>
    <property type="match status" value="1"/>
</dbReference>
<dbReference type="RefSeq" id="WP_382399292.1">
    <property type="nucleotide sequence ID" value="NZ_JBHTNH010000016.1"/>
</dbReference>